<keyword evidence="3" id="KW-1185">Reference proteome</keyword>
<evidence type="ECO:0000259" key="1">
    <source>
        <dbReference type="Pfam" id="PF20150"/>
    </source>
</evidence>
<evidence type="ECO:0000313" key="2">
    <source>
        <dbReference type="EMBL" id="KAF1915768.1"/>
    </source>
</evidence>
<dbReference type="EMBL" id="ML979135">
    <property type="protein sequence ID" value="KAF1915768.1"/>
    <property type="molecule type" value="Genomic_DNA"/>
</dbReference>
<feature type="domain" description="2EXR" evidence="1">
    <location>
        <begin position="51"/>
        <end position="125"/>
    </location>
</feature>
<sequence>MADYAPSGPDPSFEDVLDSTYSVETEASTVKGIERPTFTETSTVAVPLPSFSRFMDFPVELREMIWDRAMRGTVHPANMLGNKFAEYLVTPVEIREFLKTTNNTERPNFLPPLCRISKSTKNETIGVYLRGSKFMVASFLDNRLLDGFLQTAPKAYEAIRSIHFAFFDCYPGPEMFEKNSDLELAVRCTGLRSVKLTFHMSRLCDLVKRDPYDDGEYYPRSVEDMWTYYKLARLMDCENLENVDIQRKGRSRRAVECGVTVSQDLGVRIKAEYDEKHHGDLNVTYSWF</sequence>
<reference evidence="2" key="1">
    <citation type="journal article" date="2020" name="Stud. Mycol.">
        <title>101 Dothideomycetes genomes: a test case for predicting lifestyles and emergence of pathogens.</title>
        <authorList>
            <person name="Haridas S."/>
            <person name="Albert R."/>
            <person name="Binder M."/>
            <person name="Bloem J."/>
            <person name="Labutti K."/>
            <person name="Salamov A."/>
            <person name="Andreopoulos B."/>
            <person name="Baker S."/>
            <person name="Barry K."/>
            <person name="Bills G."/>
            <person name="Bluhm B."/>
            <person name="Cannon C."/>
            <person name="Castanera R."/>
            <person name="Culley D."/>
            <person name="Daum C."/>
            <person name="Ezra D."/>
            <person name="Gonzalez J."/>
            <person name="Henrissat B."/>
            <person name="Kuo A."/>
            <person name="Liang C."/>
            <person name="Lipzen A."/>
            <person name="Lutzoni F."/>
            <person name="Magnuson J."/>
            <person name="Mondo S."/>
            <person name="Nolan M."/>
            <person name="Ohm R."/>
            <person name="Pangilinan J."/>
            <person name="Park H.-J."/>
            <person name="Ramirez L."/>
            <person name="Alfaro M."/>
            <person name="Sun H."/>
            <person name="Tritt A."/>
            <person name="Yoshinaga Y."/>
            <person name="Zwiers L.-H."/>
            <person name="Turgeon B."/>
            <person name="Goodwin S."/>
            <person name="Spatafora J."/>
            <person name="Crous P."/>
            <person name="Grigoriev I."/>
        </authorList>
    </citation>
    <scope>NUCLEOTIDE SEQUENCE</scope>
    <source>
        <strain evidence="2">HMLAC05119</strain>
    </source>
</reference>
<gene>
    <name evidence="2" type="ORF">BDU57DRAFT_450389</name>
</gene>
<proteinExistence type="predicted"/>
<organism evidence="2 3">
    <name type="scientific">Ampelomyces quisqualis</name>
    <name type="common">Powdery mildew agent</name>
    <dbReference type="NCBI Taxonomy" id="50730"/>
    <lineage>
        <taxon>Eukaryota</taxon>
        <taxon>Fungi</taxon>
        <taxon>Dikarya</taxon>
        <taxon>Ascomycota</taxon>
        <taxon>Pezizomycotina</taxon>
        <taxon>Dothideomycetes</taxon>
        <taxon>Pleosporomycetidae</taxon>
        <taxon>Pleosporales</taxon>
        <taxon>Pleosporineae</taxon>
        <taxon>Phaeosphaeriaceae</taxon>
        <taxon>Ampelomyces</taxon>
    </lineage>
</organism>
<dbReference type="OrthoDB" id="3792443at2759"/>
<accession>A0A6A5QLJ4</accession>
<dbReference type="InterPro" id="IPR045518">
    <property type="entry name" value="2EXR"/>
</dbReference>
<name>A0A6A5QLJ4_AMPQU</name>
<protein>
    <recommendedName>
        <fullName evidence="1">2EXR domain-containing protein</fullName>
    </recommendedName>
</protein>
<dbReference type="Pfam" id="PF20150">
    <property type="entry name" value="2EXR"/>
    <property type="match status" value="1"/>
</dbReference>
<dbReference type="AlphaFoldDB" id="A0A6A5QLJ4"/>
<dbReference type="Proteomes" id="UP000800096">
    <property type="component" value="Unassembled WGS sequence"/>
</dbReference>
<evidence type="ECO:0000313" key="3">
    <source>
        <dbReference type="Proteomes" id="UP000800096"/>
    </source>
</evidence>